<dbReference type="PANTHER" id="PTHR23130:SF157">
    <property type="entry name" value="AUXIN-INDUCED IN ROOT CULTURES PROTEIN 12"/>
    <property type="match status" value="1"/>
</dbReference>
<keyword evidence="7" id="KW-0812">Transmembrane</keyword>
<evidence type="ECO:0000256" key="5">
    <source>
        <dbReference type="ARBA" id="ARBA00023136"/>
    </source>
</evidence>
<dbReference type="CDD" id="cd09629">
    <property type="entry name" value="DOMON_CIL1_like"/>
    <property type="match status" value="1"/>
</dbReference>
<evidence type="ECO:0000256" key="3">
    <source>
        <dbReference type="ARBA" id="ARBA00022729"/>
    </source>
</evidence>
<dbReference type="GO" id="GO:0016020">
    <property type="term" value="C:membrane"/>
    <property type="evidence" value="ECO:0007669"/>
    <property type="project" value="UniProtKB-SubCell"/>
</dbReference>
<evidence type="ECO:0000256" key="8">
    <source>
        <dbReference type="SAM" id="SignalP"/>
    </source>
</evidence>
<dbReference type="InterPro" id="IPR045265">
    <property type="entry name" value="AIR12_DOMON"/>
</dbReference>
<accession>A0AAN9P6K2</accession>
<keyword evidence="3 8" id="KW-0732">Signal</keyword>
<dbReference type="InterPro" id="IPR005018">
    <property type="entry name" value="DOMON_domain"/>
</dbReference>
<protein>
    <recommendedName>
        <fullName evidence="9">DOMON domain-containing protein</fullName>
    </recommendedName>
</protein>
<proteinExistence type="predicted"/>
<evidence type="ECO:0000256" key="1">
    <source>
        <dbReference type="ARBA" id="ARBA00004370"/>
    </source>
</evidence>
<keyword evidence="2" id="KW-0813">Transport</keyword>
<feature type="chain" id="PRO_5042932102" description="DOMON domain-containing protein" evidence="8">
    <location>
        <begin position="25"/>
        <end position="240"/>
    </location>
</feature>
<feature type="domain" description="DOMON" evidence="9">
    <location>
        <begin position="49"/>
        <end position="162"/>
    </location>
</feature>
<keyword evidence="11" id="KW-1185">Reference proteome</keyword>
<dbReference type="EMBL" id="JAYWIO010000001">
    <property type="protein sequence ID" value="KAK7287313.1"/>
    <property type="molecule type" value="Genomic_DNA"/>
</dbReference>
<evidence type="ECO:0000313" key="11">
    <source>
        <dbReference type="Proteomes" id="UP001372338"/>
    </source>
</evidence>
<evidence type="ECO:0000313" key="10">
    <source>
        <dbReference type="EMBL" id="KAK7287313.1"/>
    </source>
</evidence>
<comment type="subcellular location">
    <subcellularLocation>
        <location evidence="1">Membrane</location>
    </subcellularLocation>
</comment>
<feature type="transmembrane region" description="Helical" evidence="7">
    <location>
        <begin position="222"/>
        <end position="239"/>
    </location>
</feature>
<gene>
    <name evidence="10" type="ORF">RIF29_00546</name>
</gene>
<keyword evidence="4" id="KW-0249">Electron transport</keyword>
<dbReference type="PROSITE" id="PS50836">
    <property type="entry name" value="DOMON"/>
    <property type="match status" value="1"/>
</dbReference>
<sequence length="240" mass="25554">MASFPFSPLILGILISLFSPTVNSAAVTCATHKIPQNRTFENCTNLPILGVTLHHTYTAVNRSLSIAFGAESPKDNGWVSWGINPSGGKMLGAGAVIASKFNGKITVDTYNLSNIIHYVKPENLSFEVWDISAVDLNGVITILASVKLPEKNDNLTQVWQVGPLDNKGEIKLHALEPENMKAVAPLKVAAAAATSPSSSATAPSPSEHKHKNGGVRMMGEKLGLGFYLGFVLVLLGFISM</sequence>
<feature type="region of interest" description="Disordered" evidence="6">
    <location>
        <begin position="195"/>
        <end position="214"/>
    </location>
</feature>
<feature type="compositionally biased region" description="Low complexity" evidence="6">
    <location>
        <begin position="195"/>
        <end position="205"/>
    </location>
</feature>
<dbReference type="Proteomes" id="UP001372338">
    <property type="component" value="Unassembled WGS sequence"/>
</dbReference>
<organism evidence="10 11">
    <name type="scientific">Crotalaria pallida</name>
    <name type="common">Smooth rattlebox</name>
    <name type="synonym">Crotalaria striata</name>
    <dbReference type="NCBI Taxonomy" id="3830"/>
    <lineage>
        <taxon>Eukaryota</taxon>
        <taxon>Viridiplantae</taxon>
        <taxon>Streptophyta</taxon>
        <taxon>Embryophyta</taxon>
        <taxon>Tracheophyta</taxon>
        <taxon>Spermatophyta</taxon>
        <taxon>Magnoliopsida</taxon>
        <taxon>eudicotyledons</taxon>
        <taxon>Gunneridae</taxon>
        <taxon>Pentapetalae</taxon>
        <taxon>rosids</taxon>
        <taxon>fabids</taxon>
        <taxon>Fabales</taxon>
        <taxon>Fabaceae</taxon>
        <taxon>Papilionoideae</taxon>
        <taxon>50 kb inversion clade</taxon>
        <taxon>genistoids sensu lato</taxon>
        <taxon>core genistoids</taxon>
        <taxon>Crotalarieae</taxon>
        <taxon>Crotalaria</taxon>
    </lineage>
</organism>
<keyword evidence="7" id="KW-1133">Transmembrane helix</keyword>
<evidence type="ECO:0000256" key="2">
    <source>
        <dbReference type="ARBA" id="ARBA00022448"/>
    </source>
</evidence>
<keyword evidence="5 7" id="KW-0472">Membrane</keyword>
<evidence type="ECO:0000256" key="7">
    <source>
        <dbReference type="SAM" id="Phobius"/>
    </source>
</evidence>
<evidence type="ECO:0000256" key="4">
    <source>
        <dbReference type="ARBA" id="ARBA00022982"/>
    </source>
</evidence>
<reference evidence="10 11" key="1">
    <citation type="submission" date="2024-01" db="EMBL/GenBank/DDBJ databases">
        <title>The genomes of 5 underutilized Papilionoideae crops provide insights into root nodulation and disease resistanc.</title>
        <authorList>
            <person name="Yuan L."/>
        </authorList>
    </citation>
    <scope>NUCLEOTIDE SEQUENCE [LARGE SCALE GENOMIC DNA]</scope>
    <source>
        <strain evidence="10">ZHUSHIDOU_FW_LH</strain>
        <tissue evidence="10">Leaf</tissue>
    </source>
</reference>
<comment type="caution">
    <text evidence="10">The sequence shown here is derived from an EMBL/GenBank/DDBJ whole genome shotgun (WGS) entry which is preliminary data.</text>
</comment>
<evidence type="ECO:0000259" key="9">
    <source>
        <dbReference type="PROSITE" id="PS50836"/>
    </source>
</evidence>
<feature type="signal peptide" evidence="8">
    <location>
        <begin position="1"/>
        <end position="24"/>
    </location>
</feature>
<dbReference type="AlphaFoldDB" id="A0AAN9P6K2"/>
<name>A0AAN9P6K2_CROPI</name>
<dbReference type="PANTHER" id="PTHR23130">
    <property type="entry name" value="CYTOCHROME B561 AND DOMON DOMAIN-CONTAINING PROTEIN"/>
    <property type="match status" value="1"/>
</dbReference>
<dbReference type="Pfam" id="PF04526">
    <property type="entry name" value="DUF568"/>
    <property type="match status" value="1"/>
</dbReference>
<evidence type="ECO:0000256" key="6">
    <source>
        <dbReference type="SAM" id="MobiDB-lite"/>
    </source>
</evidence>